<evidence type="ECO:0000313" key="7">
    <source>
        <dbReference type="Proteomes" id="UP000008838"/>
    </source>
</evidence>
<sequence length="378" mass="41285">MECGYYDRGECRSCTVIEVPYARQLARKQELVRELVDAHGAPRWLEPVASPEKGFRNKAKMVVAGRVGAPALGILDGAAGVDLRDCPLYPEPVTRALHALADFIGRVRLLPYDVAKRRGEIKHVIVTGSPEGRLMVRFVLRSTRQLPKIAENLDLLRELVPAADVVSVNIQPEHKAVLEGPEEILLSEQSELVMRLNGIDLRVRPRSFFQTNTAVTEQLYRQVADWVDAVGPASVWDLYCGVGGFALHVAGPGREVVGTEISEEAVASAQDTARAMGLPQDGPGSVRFLADDAAATPADLPGTPELAVVNPPRRGLDASLCAWLESSSVRHAVYSSCNAQTLARDLARMPSLRPVEARLLDMFPHTGHYEVAVLLRRD</sequence>
<gene>
    <name evidence="6" type="primary">rumB</name>
    <name evidence="6" type="ordered locus">KRH_20330</name>
</gene>
<dbReference type="PROSITE" id="PS51687">
    <property type="entry name" value="SAM_MT_RNA_M5U"/>
    <property type="match status" value="1"/>
</dbReference>
<dbReference type="InterPro" id="IPR030391">
    <property type="entry name" value="MeTrfase_TrmA_CS"/>
</dbReference>
<dbReference type="OrthoDB" id="9804590at2"/>
<dbReference type="PANTHER" id="PTHR11061:SF30">
    <property type="entry name" value="TRNA (URACIL(54)-C(5))-METHYLTRANSFERASE"/>
    <property type="match status" value="1"/>
</dbReference>
<dbReference type="SUPFAM" id="SSF53335">
    <property type="entry name" value="S-adenosyl-L-methionine-dependent methyltransferases"/>
    <property type="match status" value="1"/>
</dbReference>
<keyword evidence="1 4" id="KW-0489">Methyltransferase</keyword>
<dbReference type="eggNOG" id="COG2265">
    <property type="taxonomic scope" value="Bacteria"/>
</dbReference>
<keyword evidence="7" id="KW-1185">Reference proteome</keyword>
<feature type="active site" description="Nucleophile" evidence="4">
    <location>
        <position position="337"/>
    </location>
</feature>
<dbReference type="PROSITE" id="PS01230">
    <property type="entry name" value="TRMA_1"/>
    <property type="match status" value="1"/>
</dbReference>
<accession>B2GH14</accession>
<dbReference type="CDD" id="cd02440">
    <property type="entry name" value="AdoMet_MTases"/>
    <property type="match status" value="1"/>
</dbReference>
<keyword evidence="3 4" id="KW-0949">S-adenosyl-L-methionine</keyword>
<feature type="binding site" evidence="4">
    <location>
        <position position="239"/>
    </location>
    <ligand>
        <name>S-adenosyl-L-methionine</name>
        <dbReference type="ChEBI" id="CHEBI:59789"/>
    </ligand>
</feature>
<dbReference type="RefSeq" id="WP_012399101.1">
    <property type="nucleotide sequence ID" value="NC_010617.1"/>
</dbReference>
<dbReference type="GO" id="GO:0070475">
    <property type="term" value="P:rRNA base methylation"/>
    <property type="evidence" value="ECO:0007669"/>
    <property type="project" value="TreeGrafter"/>
</dbReference>
<evidence type="ECO:0000313" key="6">
    <source>
        <dbReference type="EMBL" id="BAG30380.1"/>
    </source>
</evidence>
<dbReference type="EC" id="2.1.1.-" evidence="6"/>
<name>B2GH14_KOCRD</name>
<dbReference type="InterPro" id="IPR010280">
    <property type="entry name" value="U5_MeTrfase_fam"/>
</dbReference>
<proteinExistence type="inferred from homology"/>
<dbReference type="AlphaFoldDB" id="B2GH14"/>
<dbReference type="STRING" id="378753.KRH_20330"/>
<dbReference type="EMBL" id="AP009152">
    <property type="protein sequence ID" value="BAG30380.1"/>
    <property type="molecule type" value="Genomic_DNA"/>
</dbReference>
<feature type="binding site" evidence="4">
    <location>
        <position position="210"/>
    </location>
    <ligand>
        <name>S-adenosyl-L-methionine</name>
        <dbReference type="ChEBI" id="CHEBI:59789"/>
    </ligand>
</feature>
<evidence type="ECO:0000256" key="5">
    <source>
        <dbReference type="PROSITE-ProRule" id="PRU10015"/>
    </source>
</evidence>
<dbReference type="NCBIfam" id="NF002909">
    <property type="entry name" value="PRK03522.2-1"/>
    <property type="match status" value="1"/>
</dbReference>
<dbReference type="Pfam" id="PF05958">
    <property type="entry name" value="tRNA_U5-meth_tr"/>
    <property type="match status" value="2"/>
</dbReference>
<evidence type="ECO:0000256" key="4">
    <source>
        <dbReference type="PROSITE-ProRule" id="PRU01024"/>
    </source>
</evidence>
<dbReference type="Gene3D" id="2.40.50.1070">
    <property type="match status" value="1"/>
</dbReference>
<feature type="binding site" evidence="4">
    <location>
        <position position="260"/>
    </location>
    <ligand>
        <name>S-adenosyl-L-methionine</name>
        <dbReference type="ChEBI" id="CHEBI:59789"/>
    </ligand>
</feature>
<feature type="binding site" evidence="4">
    <location>
        <position position="310"/>
    </location>
    <ligand>
        <name>S-adenosyl-L-methionine</name>
        <dbReference type="ChEBI" id="CHEBI:59789"/>
    </ligand>
</feature>
<dbReference type="KEGG" id="krh:KRH_20330"/>
<evidence type="ECO:0000256" key="1">
    <source>
        <dbReference type="ARBA" id="ARBA00022603"/>
    </source>
</evidence>
<dbReference type="PROSITE" id="PS01231">
    <property type="entry name" value="TRMA_2"/>
    <property type="match status" value="1"/>
</dbReference>
<organism evidence="6 7">
    <name type="scientific">Kocuria rhizophila (strain ATCC 9341 / DSM 348 / NBRC 103217 / DC2201)</name>
    <dbReference type="NCBI Taxonomy" id="378753"/>
    <lineage>
        <taxon>Bacteria</taxon>
        <taxon>Bacillati</taxon>
        <taxon>Actinomycetota</taxon>
        <taxon>Actinomycetes</taxon>
        <taxon>Micrococcales</taxon>
        <taxon>Micrococcaceae</taxon>
        <taxon>Kocuria</taxon>
    </lineage>
</organism>
<dbReference type="PANTHER" id="PTHR11061">
    <property type="entry name" value="RNA M5U METHYLTRANSFERASE"/>
    <property type="match status" value="1"/>
</dbReference>
<dbReference type="InterPro" id="IPR029063">
    <property type="entry name" value="SAM-dependent_MTases_sf"/>
</dbReference>
<dbReference type="GO" id="GO:0070041">
    <property type="term" value="F:rRNA (uridine-C5-)-methyltransferase activity"/>
    <property type="evidence" value="ECO:0007669"/>
    <property type="project" value="TreeGrafter"/>
</dbReference>
<feature type="active site" evidence="5">
    <location>
        <position position="337"/>
    </location>
</feature>
<reference evidence="6 7" key="1">
    <citation type="journal article" date="2008" name="J. Bacteriol.">
        <title>Complete genome sequence of the soil actinomycete Kocuria rhizophila.</title>
        <authorList>
            <person name="Takarada H."/>
            <person name="Sekine M."/>
            <person name="Kosugi H."/>
            <person name="Matsuo Y."/>
            <person name="Fujisawa T."/>
            <person name="Omata S."/>
            <person name="Kishi E."/>
            <person name="Shimizu A."/>
            <person name="Tsukatani N."/>
            <person name="Tanikawa S."/>
            <person name="Fujita N."/>
            <person name="Harayama S."/>
        </authorList>
    </citation>
    <scope>NUCLEOTIDE SEQUENCE [LARGE SCALE GENOMIC DNA]</scope>
    <source>
        <strain evidence="7">ATCC 9341 / DSM 348 / NBRC 103217 / DC2201</strain>
    </source>
</reference>
<dbReference type="Proteomes" id="UP000008838">
    <property type="component" value="Chromosome"/>
</dbReference>
<keyword evidence="2 4" id="KW-0808">Transferase</keyword>
<evidence type="ECO:0000256" key="3">
    <source>
        <dbReference type="ARBA" id="ARBA00022691"/>
    </source>
</evidence>
<dbReference type="HOGENOM" id="CLU_014689_0_0_11"/>
<dbReference type="InterPro" id="IPR030390">
    <property type="entry name" value="MeTrfase_TrmA_AS"/>
</dbReference>
<comment type="similarity">
    <text evidence="4">Belongs to the class I-like SAM-binding methyltransferase superfamily. RNA M5U methyltransferase family.</text>
</comment>
<evidence type="ECO:0000256" key="2">
    <source>
        <dbReference type="ARBA" id="ARBA00022679"/>
    </source>
</evidence>
<dbReference type="Gene3D" id="3.40.50.150">
    <property type="entry name" value="Vaccinia Virus protein VP39"/>
    <property type="match status" value="1"/>
</dbReference>
<protein>
    <submittedName>
        <fullName evidence="6">Putative 23S rRNA (Uracil-5-)-methyltransferase RumB</fullName>
        <ecNumber evidence="6">2.1.1.-</ecNumber>
    </submittedName>
</protein>